<evidence type="ECO:0000256" key="1">
    <source>
        <dbReference type="SAM" id="Coils"/>
    </source>
</evidence>
<evidence type="ECO:0000313" key="2">
    <source>
        <dbReference type="EMBL" id="CAK8994226.1"/>
    </source>
</evidence>
<name>A0ABP0HVH4_9DINO</name>
<evidence type="ECO:0000313" key="3">
    <source>
        <dbReference type="Proteomes" id="UP001642464"/>
    </source>
</evidence>
<feature type="coiled-coil region" evidence="1">
    <location>
        <begin position="64"/>
        <end position="91"/>
    </location>
</feature>
<organism evidence="2 3">
    <name type="scientific">Durusdinium trenchii</name>
    <dbReference type="NCBI Taxonomy" id="1381693"/>
    <lineage>
        <taxon>Eukaryota</taxon>
        <taxon>Sar</taxon>
        <taxon>Alveolata</taxon>
        <taxon>Dinophyceae</taxon>
        <taxon>Suessiales</taxon>
        <taxon>Symbiodiniaceae</taxon>
        <taxon>Durusdinium</taxon>
    </lineage>
</organism>
<proteinExistence type="predicted"/>
<feature type="non-terminal residue" evidence="2">
    <location>
        <position position="207"/>
    </location>
</feature>
<sequence>MGISSILRKPAEGLGMASTLELVGKLKAQLAESRQDLFKKDAANGRPPKEASTVLAGSSSASICEISRENAPDYQEEIASLREEFRQHSSNLTAKMTSLAFSTRQLSQQLIREREDRLAFQQEVREGKVLLPVKTQPAPQLLESSMVALREDLEHLNGQFQGLQQEAEAALHSMALQLGSVVTWVQEKLEVPQHFMKDGICLSPILE</sequence>
<reference evidence="2 3" key="1">
    <citation type="submission" date="2024-02" db="EMBL/GenBank/DDBJ databases">
        <authorList>
            <person name="Chen Y."/>
            <person name="Shah S."/>
            <person name="Dougan E. K."/>
            <person name="Thang M."/>
            <person name="Chan C."/>
        </authorList>
    </citation>
    <scope>NUCLEOTIDE SEQUENCE [LARGE SCALE GENOMIC DNA]</scope>
</reference>
<protein>
    <submittedName>
        <fullName evidence="2">Katanin p80 WD40 repeat-containing subunit B1-like</fullName>
    </submittedName>
</protein>
<dbReference type="EMBL" id="CAXAMM010001991">
    <property type="protein sequence ID" value="CAK8994226.1"/>
    <property type="molecule type" value="Genomic_DNA"/>
</dbReference>
<keyword evidence="1" id="KW-0175">Coiled coil</keyword>
<dbReference type="Proteomes" id="UP001642464">
    <property type="component" value="Unassembled WGS sequence"/>
</dbReference>
<keyword evidence="3" id="KW-1185">Reference proteome</keyword>
<gene>
    <name evidence="2" type="ORF">SCF082_LOCUS3841</name>
</gene>
<comment type="caution">
    <text evidence="2">The sequence shown here is derived from an EMBL/GenBank/DDBJ whole genome shotgun (WGS) entry which is preliminary data.</text>
</comment>
<accession>A0ABP0HVH4</accession>